<proteinExistence type="predicted"/>
<organism evidence="1">
    <name type="scientific">Arundo donax</name>
    <name type="common">Giant reed</name>
    <name type="synonym">Donax arundinaceus</name>
    <dbReference type="NCBI Taxonomy" id="35708"/>
    <lineage>
        <taxon>Eukaryota</taxon>
        <taxon>Viridiplantae</taxon>
        <taxon>Streptophyta</taxon>
        <taxon>Embryophyta</taxon>
        <taxon>Tracheophyta</taxon>
        <taxon>Spermatophyta</taxon>
        <taxon>Magnoliopsida</taxon>
        <taxon>Liliopsida</taxon>
        <taxon>Poales</taxon>
        <taxon>Poaceae</taxon>
        <taxon>PACMAD clade</taxon>
        <taxon>Arundinoideae</taxon>
        <taxon>Arundineae</taxon>
        <taxon>Arundo</taxon>
    </lineage>
</organism>
<sequence>MSNSAFALGCTCICDPAQGQVGSVFFSHNHRMRRAQLRVGRS</sequence>
<reference evidence="1" key="2">
    <citation type="journal article" date="2015" name="Data Brief">
        <title>Shoot transcriptome of the giant reed, Arundo donax.</title>
        <authorList>
            <person name="Barrero R.A."/>
            <person name="Guerrero F.D."/>
            <person name="Moolhuijzen P."/>
            <person name="Goolsby J.A."/>
            <person name="Tidwell J."/>
            <person name="Bellgard S.E."/>
            <person name="Bellgard M.I."/>
        </authorList>
    </citation>
    <scope>NUCLEOTIDE SEQUENCE</scope>
    <source>
        <tissue evidence="1">Shoot tissue taken approximately 20 cm above the soil surface</tissue>
    </source>
</reference>
<accession>A0A0A8XWW9</accession>
<evidence type="ECO:0000313" key="1">
    <source>
        <dbReference type="EMBL" id="JAD18499.1"/>
    </source>
</evidence>
<protein>
    <submittedName>
        <fullName evidence="1">Uncharacterized protein</fullName>
    </submittedName>
</protein>
<reference evidence="1" key="1">
    <citation type="submission" date="2014-09" db="EMBL/GenBank/DDBJ databases">
        <authorList>
            <person name="Magalhaes I.L.F."/>
            <person name="Oliveira U."/>
            <person name="Santos F.R."/>
            <person name="Vidigal T.H.D.A."/>
            <person name="Brescovit A.D."/>
            <person name="Santos A.J."/>
        </authorList>
    </citation>
    <scope>NUCLEOTIDE SEQUENCE</scope>
    <source>
        <tissue evidence="1">Shoot tissue taken approximately 20 cm above the soil surface</tissue>
    </source>
</reference>
<dbReference type="AlphaFoldDB" id="A0A0A8XWW9"/>
<dbReference type="EMBL" id="GBRH01279396">
    <property type="protein sequence ID" value="JAD18499.1"/>
    <property type="molecule type" value="Transcribed_RNA"/>
</dbReference>
<name>A0A0A8XWW9_ARUDO</name>